<evidence type="ECO:0008006" key="6">
    <source>
        <dbReference type="Google" id="ProtNLM"/>
    </source>
</evidence>
<evidence type="ECO:0000313" key="5">
    <source>
        <dbReference type="Proteomes" id="UP000271241"/>
    </source>
</evidence>
<dbReference type="EMBL" id="KZ992505">
    <property type="protein sequence ID" value="RKP09552.1"/>
    <property type="molecule type" value="Genomic_DNA"/>
</dbReference>
<proteinExistence type="inferred from homology"/>
<name>A0A4P9XUC4_9FUNG</name>
<dbReference type="InterPro" id="IPR008584">
    <property type="entry name" value="CXXC_Zn-binding_euk"/>
</dbReference>
<comment type="similarity">
    <text evidence="1">Belongs to the UPF0587 family.</text>
</comment>
<dbReference type="GO" id="GO:0008270">
    <property type="term" value="F:zinc ion binding"/>
    <property type="evidence" value="ECO:0007669"/>
    <property type="project" value="TreeGrafter"/>
</dbReference>
<dbReference type="PANTHER" id="PTHR12857:SF0">
    <property type="entry name" value="CXXC MOTIF CONTAINING ZINC BINDING PROTEIN"/>
    <property type="match status" value="1"/>
</dbReference>
<accession>A0A4P9XUC4</accession>
<evidence type="ECO:0000256" key="2">
    <source>
        <dbReference type="ARBA" id="ARBA00022723"/>
    </source>
</evidence>
<keyword evidence="2" id="KW-0479">Metal-binding</keyword>
<dbReference type="PANTHER" id="PTHR12857">
    <property type="entry name" value="CXXC MOTIF CONTAINING ZINC BINDING PROTEIN"/>
    <property type="match status" value="1"/>
</dbReference>
<dbReference type="STRING" id="78915.A0A4P9XUC4"/>
<reference evidence="5" key="1">
    <citation type="journal article" date="2018" name="Nat. Microbiol.">
        <title>Leveraging single-cell genomics to expand the fungal tree of life.</title>
        <authorList>
            <person name="Ahrendt S.R."/>
            <person name="Quandt C.A."/>
            <person name="Ciobanu D."/>
            <person name="Clum A."/>
            <person name="Salamov A."/>
            <person name="Andreopoulos B."/>
            <person name="Cheng J.F."/>
            <person name="Woyke T."/>
            <person name="Pelin A."/>
            <person name="Henrissat B."/>
            <person name="Reynolds N.K."/>
            <person name="Benny G.L."/>
            <person name="Smith M.E."/>
            <person name="James T.Y."/>
            <person name="Grigoriev I.V."/>
        </authorList>
    </citation>
    <scope>NUCLEOTIDE SEQUENCE [LARGE SCALE GENOMIC DNA]</scope>
    <source>
        <strain evidence="5">RSA 1356</strain>
    </source>
</reference>
<dbReference type="Proteomes" id="UP000271241">
    <property type="component" value="Unassembled WGS sequence"/>
</dbReference>
<keyword evidence="3" id="KW-0862">Zinc</keyword>
<keyword evidence="5" id="KW-1185">Reference proteome</keyword>
<sequence length="152" mass="17324">MVNFKIQLSAQLENVQEILVRHSRLLLAAQFRCTSCQEVTENWDSYEISGSRGEANLVIRCKLCKRESTASFVGGYSVYNEEHSGQYASLAELDCRGLEPVEFKPRDHFLVVASSGARFEDVDLSEKEWFDYDEKSGDSVSIMELETQIKRV</sequence>
<dbReference type="OrthoDB" id="10248838at2759"/>
<dbReference type="Pfam" id="PF05907">
    <property type="entry name" value="CXXC_Zn-b_euk"/>
    <property type="match status" value="1"/>
</dbReference>
<evidence type="ECO:0000256" key="1">
    <source>
        <dbReference type="ARBA" id="ARBA00007818"/>
    </source>
</evidence>
<evidence type="ECO:0000256" key="3">
    <source>
        <dbReference type="ARBA" id="ARBA00022833"/>
    </source>
</evidence>
<organism evidence="4 5">
    <name type="scientific">Thamnocephalis sphaerospora</name>
    <dbReference type="NCBI Taxonomy" id="78915"/>
    <lineage>
        <taxon>Eukaryota</taxon>
        <taxon>Fungi</taxon>
        <taxon>Fungi incertae sedis</taxon>
        <taxon>Zoopagomycota</taxon>
        <taxon>Zoopagomycotina</taxon>
        <taxon>Zoopagomycetes</taxon>
        <taxon>Zoopagales</taxon>
        <taxon>Sigmoideomycetaceae</taxon>
        <taxon>Thamnocephalis</taxon>
    </lineage>
</organism>
<gene>
    <name evidence="4" type="ORF">THASP1DRAFT_28654</name>
</gene>
<evidence type="ECO:0000313" key="4">
    <source>
        <dbReference type="EMBL" id="RKP09552.1"/>
    </source>
</evidence>
<protein>
    <recommendedName>
        <fullName evidence="6">DUF866-domain-containing protein</fullName>
    </recommendedName>
</protein>
<dbReference type="SUPFAM" id="SSF141678">
    <property type="entry name" value="MAL13P1.257-like"/>
    <property type="match status" value="1"/>
</dbReference>
<dbReference type="AlphaFoldDB" id="A0A4P9XUC4"/>